<keyword evidence="4 8" id="KW-0812">Transmembrane</keyword>
<keyword evidence="3" id="KW-0808">Transferase</keyword>
<protein>
    <submittedName>
        <fullName evidence="9">DUF2029 domain-containing protein</fullName>
    </submittedName>
</protein>
<comment type="subcellular location">
    <subcellularLocation>
        <location evidence="1">Cell membrane</location>
        <topology evidence="1">Multi-pass membrane protein</topology>
    </subcellularLocation>
</comment>
<dbReference type="Proteomes" id="UP001165383">
    <property type="component" value="Unassembled WGS sequence"/>
</dbReference>
<evidence type="ECO:0000256" key="3">
    <source>
        <dbReference type="ARBA" id="ARBA00022679"/>
    </source>
</evidence>
<evidence type="ECO:0000256" key="1">
    <source>
        <dbReference type="ARBA" id="ARBA00004651"/>
    </source>
</evidence>
<feature type="transmembrane region" description="Helical" evidence="8">
    <location>
        <begin position="138"/>
        <end position="165"/>
    </location>
</feature>
<comment type="caution">
    <text evidence="9">The sequence shown here is derived from an EMBL/GenBank/DDBJ whole genome shotgun (WGS) entry which is preliminary data.</text>
</comment>
<evidence type="ECO:0000256" key="2">
    <source>
        <dbReference type="ARBA" id="ARBA00022475"/>
    </source>
</evidence>
<reference evidence="9" key="1">
    <citation type="submission" date="2022-05" db="EMBL/GenBank/DDBJ databases">
        <authorList>
            <person name="Jo J.-H."/>
            <person name="Im W.-T."/>
        </authorList>
    </citation>
    <scope>NUCLEOTIDE SEQUENCE</scope>
    <source>
        <strain evidence="9">RB56-2</strain>
    </source>
</reference>
<dbReference type="RefSeq" id="WP_249914070.1">
    <property type="nucleotide sequence ID" value="NZ_JAMGBB010000001.1"/>
</dbReference>
<feature type="transmembrane region" description="Helical" evidence="8">
    <location>
        <begin position="330"/>
        <end position="357"/>
    </location>
</feature>
<dbReference type="Pfam" id="PF09594">
    <property type="entry name" value="GT87"/>
    <property type="match status" value="1"/>
</dbReference>
<accession>A0ABT0S5C5</accession>
<feature type="transmembrane region" description="Helical" evidence="8">
    <location>
        <begin position="99"/>
        <end position="126"/>
    </location>
</feature>
<organism evidence="9 10">
    <name type="scientific">Sphingomonas brevis</name>
    <dbReference type="NCBI Taxonomy" id="2908206"/>
    <lineage>
        <taxon>Bacteria</taxon>
        <taxon>Pseudomonadati</taxon>
        <taxon>Pseudomonadota</taxon>
        <taxon>Alphaproteobacteria</taxon>
        <taxon>Sphingomonadales</taxon>
        <taxon>Sphingomonadaceae</taxon>
        <taxon>Sphingomonas</taxon>
    </lineage>
</organism>
<keyword evidence="2" id="KW-1003">Cell membrane</keyword>
<dbReference type="InterPro" id="IPR018584">
    <property type="entry name" value="GT87"/>
</dbReference>
<feature type="transmembrane region" description="Helical" evidence="8">
    <location>
        <begin position="171"/>
        <end position="192"/>
    </location>
</feature>
<keyword evidence="6 8" id="KW-0472">Membrane</keyword>
<evidence type="ECO:0000256" key="8">
    <source>
        <dbReference type="SAM" id="Phobius"/>
    </source>
</evidence>
<evidence type="ECO:0000313" key="9">
    <source>
        <dbReference type="EMBL" id="MCL6739586.1"/>
    </source>
</evidence>
<evidence type="ECO:0000256" key="6">
    <source>
        <dbReference type="ARBA" id="ARBA00023136"/>
    </source>
</evidence>
<feature type="transmembrane region" description="Helical" evidence="8">
    <location>
        <begin position="290"/>
        <end position="318"/>
    </location>
</feature>
<gene>
    <name evidence="9" type="ORF">LZ518_00315</name>
</gene>
<evidence type="ECO:0000256" key="7">
    <source>
        <dbReference type="ARBA" id="ARBA00024033"/>
    </source>
</evidence>
<proteinExistence type="inferred from homology"/>
<feature type="transmembrane region" description="Helical" evidence="8">
    <location>
        <begin position="261"/>
        <end position="278"/>
    </location>
</feature>
<sequence>MSEFVRVGPGRIPRIVWILLFGINALPWLLFSYADILALDGHFVSRAGMLWGRDFSNQWFGGKLALDGLNVYDNAAYREAIRGFGATAFQNYSYPPHTLLLGAMLAFLPYPIALFVWAAGGSILLYRASKPFVPFSPWLVLLVPSLARIPYGQFGLVTSALFLFAMRGSGVAAGFLTMKPHLGILLAAAMAVKKRFRQIFIALAVTVLLLLVSEWIFGLGSAFLHEGLKTQALVLRTGFDAAYFNVMPSAYVALRHTGLEWLAQAAVAIAALLILWQFRAASLSDLAFPVATATFLVLPYSFGYDMALVSIGFAIILYAHWAELDWAERIVAMLAFSAPNLVATHCVPLVLLAGLWVQLRVWRRDLAGQSAG</sequence>
<evidence type="ECO:0000313" key="10">
    <source>
        <dbReference type="Proteomes" id="UP001165383"/>
    </source>
</evidence>
<feature type="transmembrane region" description="Helical" evidence="8">
    <location>
        <begin position="12"/>
        <end position="31"/>
    </location>
</feature>
<dbReference type="EMBL" id="JAMGBB010000001">
    <property type="protein sequence ID" value="MCL6739586.1"/>
    <property type="molecule type" value="Genomic_DNA"/>
</dbReference>
<comment type="similarity">
    <text evidence="7">Belongs to the glycosyltransferase 87 family.</text>
</comment>
<evidence type="ECO:0000256" key="5">
    <source>
        <dbReference type="ARBA" id="ARBA00022989"/>
    </source>
</evidence>
<feature type="transmembrane region" description="Helical" evidence="8">
    <location>
        <begin position="199"/>
        <end position="224"/>
    </location>
</feature>
<name>A0ABT0S5C5_9SPHN</name>
<keyword evidence="5 8" id="KW-1133">Transmembrane helix</keyword>
<keyword evidence="10" id="KW-1185">Reference proteome</keyword>
<evidence type="ECO:0000256" key="4">
    <source>
        <dbReference type="ARBA" id="ARBA00022692"/>
    </source>
</evidence>